<dbReference type="OrthoDB" id="1467640at2"/>
<dbReference type="EMBL" id="PJNI01000001">
    <property type="protein sequence ID" value="PKR81844.1"/>
    <property type="molecule type" value="Genomic_DNA"/>
</dbReference>
<organism evidence="1 2">
    <name type="scientific">Brumimicrobium salinarum</name>
    <dbReference type="NCBI Taxonomy" id="2058658"/>
    <lineage>
        <taxon>Bacteria</taxon>
        <taxon>Pseudomonadati</taxon>
        <taxon>Bacteroidota</taxon>
        <taxon>Flavobacteriia</taxon>
        <taxon>Flavobacteriales</taxon>
        <taxon>Crocinitomicaceae</taxon>
        <taxon>Brumimicrobium</taxon>
    </lineage>
</organism>
<proteinExistence type="predicted"/>
<keyword evidence="2" id="KW-1185">Reference proteome</keyword>
<evidence type="ECO:0000313" key="1">
    <source>
        <dbReference type="EMBL" id="PKR81844.1"/>
    </source>
</evidence>
<accession>A0A2I0R5I5</accession>
<dbReference type="RefSeq" id="WP_101332990.1">
    <property type="nucleotide sequence ID" value="NZ_PJNI01000001.1"/>
</dbReference>
<gene>
    <name evidence="1" type="ORF">CW751_00455</name>
</gene>
<name>A0A2I0R5I5_9FLAO</name>
<dbReference type="AlphaFoldDB" id="A0A2I0R5I5"/>
<protein>
    <recommendedName>
        <fullName evidence="3">Outer membrane protein beta-barrel domain-containing protein</fullName>
    </recommendedName>
</protein>
<reference evidence="1 2" key="1">
    <citation type="submission" date="2017-12" db="EMBL/GenBank/DDBJ databases">
        <title>The draft genome sequence of Brumimicrobium saltpan LHR20.</title>
        <authorList>
            <person name="Do Z.-J."/>
            <person name="Luo H.-R."/>
        </authorList>
    </citation>
    <scope>NUCLEOTIDE SEQUENCE [LARGE SCALE GENOMIC DNA]</scope>
    <source>
        <strain evidence="1 2">LHR20</strain>
    </source>
</reference>
<evidence type="ECO:0008006" key="3">
    <source>
        <dbReference type="Google" id="ProtNLM"/>
    </source>
</evidence>
<evidence type="ECO:0000313" key="2">
    <source>
        <dbReference type="Proteomes" id="UP000236654"/>
    </source>
</evidence>
<sequence>MKNRLTLFFVSLYILSFSQEKPSIIVDVSGSFSKEIISNKAAQVYGGFNFDIGTKLNNNKNGDFIISFAYQFSSNVTYSYPFDSISIDYENQKTEHFDSKGNKIRPYKSLQRIHLIGASSKYIFREHNKKVRPFLKIAVLSEVYSNYKNGLLVFNEYFPKVEPSFSYIDPTPGGEDPAVDYYYSHFYYSTPLVINFLGGVDIKLIKNLNLNIALGYDFRIMKVKYAEWKENDNVYDKLKTIPNENINSHMLDVQLGLTYAFSFKKKPTTPK</sequence>
<dbReference type="Proteomes" id="UP000236654">
    <property type="component" value="Unassembled WGS sequence"/>
</dbReference>
<comment type="caution">
    <text evidence="1">The sequence shown here is derived from an EMBL/GenBank/DDBJ whole genome shotgun (WGS) entry which is preliminary data.</text>
</comment>